<gene>
    <name evidence="1" type="ORF">ABS766_16720</name>
</gene>
<organism evidence="1 2">
    <name type="scientific">Flavobacterium rhizosphaerae</name>
    <dbReference type="NCBI Taxonomy" id="3163298"/>
    <lineage>
        <taxon>Bacteria</taxon>
        <taxon>Pseudomonadati</taxon>
        <taxon>Bacteroidota</taxon>
        <taxon>Flavobacteriia</taxon>
        <taxon>Flavobacteriales</taxon>
        <taxon>Flavobacteriaceae</taxon>
        <taxon>Flavobacterium</taxon>
    </lineage>
</organism>
<proteinExistence type="predicted"/>
<accession>A0ABW8Z0H3</accession>
<dbReference type="Proteomes" id="UP001629156">
    <property type="component" value="Unassembled WGS sequence"/>
</dbReference>
<reference evidence="1 2" key="1">
    <citation type="submission" date="2024-06" db="EMBL/GenBank/DDBJ databases">
        <authorList>
            <person name="Kaempfer P."/>
            <person name="Viver T."/>
        </authorList>
    </citation>
    <scope>NUCLEOTIDE SEQUENCE [LARGE SCALE GENOMIC DNA]</scope>
    <source>
        <strain evidence="1 2">ST-119</strain>
    </source>
</reference>
<protein>
    <submittedName>
        <fullName evidence="1">Gliding motility-associated C-terminal domain-containing protein</fullName>
    </submittedName>
</protein>
<keyword evidence="2" id="KW-1185">Reference proteome</keyword>
<dbReference type="EMBL" id="JBELPZ010000041">
    <property type="protein sequence ID" value="MFL9846066.1"/>
    <property type="molecule type" value="Genomic_DNA"/>
</dbReference>
<dbReference type="RefSeq" id="WP_408086340.1">
    <property type="nucleotide sequence ID" value="NZ_JBELPZ010000041.1"/>
</dbReference>
<name>A0ABW8Z0H3_9FLAO</name>
<dbReference type="Gene3D" id="2.60.40.4070">
    <property type="match status" value="1"/>
</dbReference>
<dbReference type="Pfam" id="PF13585">
    <property type="entry name" value="CHU_C"/>
    <property type="match status" value="1"/>
</dbReference>
<evidence type="ECO:0000313" key="1">
    <source>
        <dbReference type="EMBL" id="MFL9846066.1"/>
    </source>
</evidence>
<evidence type="ECO:0000313" key="2">
    <source>
        <dbReference type="Proteomes" id="UP001629156"/>
    </source>
</evidence>
<feature type="non-terminal residue" evidence="1">
    <location>
        <position position="1"/>
    </location>
</feature>
<sequence>GKEVFSFGNYTNQWHGQSNGGDELPTGTYFYTIERSNGENRTGWVYINRQY</sequence>
<comment type="caution">
    <text evidence="1">The sequence shown here is derived from an EMBL/GenBank/DDBJ whole genome shotgun (WGS) entry which is preliminary data.</text>
</comment>